<feature type="chain" id="PRO_5014798869" evidence="2">
    <location>
        <begin position="20"/>
        <end position="262"/>
    </location>
</feature>
<keyword evidence="2" id="KW-0732">Signal</keyword>
<feature type="signal peptide" evidence="2">
    <location>
        <begin position="1"/>
        <end position="19"/>
    </location>
</feature>
<gene>
    <name evidence="3" type="ORF">COW36_08035</name>
</gene>
<accession>A0A2M7G5Z1</accession>
<dbReference type="Proteomes" id="UP000231019">
    <property type="component" value="Unassembled WGS sequence"/>
</dbReference>
<organism evidence="3 4">
    <name type="scientific">bacterium (Candidatus Blackallbacteria) CG17_big_fil_post_rev_8_21_14_2_50_48_46</name>
    <dbReference type="NCBI Taxonomy" id="2014261"/>
    <lineage>
        <taxon>Bacteria</taxon>
        <taxon>Candidatus Blackallbacteria</taxon>
    </lineage>
</organism>
<feature type="compositionally biased region" description="Low complexity" evidence="1">
    <location>
        <begin position="16"/>
        <end position="52"/>
    </location>
</feature>
<evidence type="ECO:0000256" key="1">
    <source>
        <dbReference type="SAM" id="MobiDB-lite"/>
    </source>
</evidence>
<evidence type="ECO:0000313" key="4">
    <source>
        <dbReference type="Proteomes" id="UP000231019"/>
    </source>
</evidence>
<feature type="region of interest" description="Disordered" evidence="1">
    <location>
        <begin position="16"/>
        <end position="86"/>
    </location>
</feature>
<dbReference type="AlphaFoldDB" id="A0A2M7G5Z1"/>
<dbReference type="PROSITE" id="PS51257">
    <property type="entry name" value="PROKAR_LIPOPROTEIN"/>
    <property type="match status" value="1"/>
</dbReference>
<comment type="caution">
    <text evidence="3">The sequence shown here is derived from an EMBL/GenBank/DDBJ whole genome shotgun (WGS) entry which is preliminary data.</text>
</comment>
<name>A0A2M7G5Z1_9BACT</name>
<evidence type="ECO:0000313" key="3">
    <source>
        <dbReference type="EMBL" id="PIW17438.1"/>
    </source>
</evidence>
<protein>
    <submittedName>
        <fullName evidence="3">Uncharacterized protein</fullName>
    </submittedName>
</protein>
<reference evidence="3 4" key="1">
    <citation type="submission" date="2017-09" db="EMBL/GenBank/DDBJ databases">
        <title>Depth-based differentiation of microbial function through sediment-hosted aquifers and enrichment of novel symbionts in the deep terrestrial subsurface.</title>
        <authorList>
            <person name="Probst A.J."/>
            <person name="Ladd B."/>
            <person name="Jarett J.K."/>
            <person name="Geller-Mcgrath D.E."/>
            <person name="Sieber C.M."/>
            <person name="Emerson J.B."/>
            <person name="Anantharaman K."/>
            <person name="Thomas B.C."/>
            <person name="Malmstrom R."/>
            <person name="Stieglmeier M."/>
            <person name="Klingl A."/>
            <person name="Woyke T."/>
            <person name="Ryan C.M."/>
            <person name="Banfield J.F."/>
        </authorList>
    </citation>
    <scope>NUCLEOTIDE SEQUENCE [LARGE SCALE GENOMIC DNA]</scope>
    <source>
        <strain evidence="3">CG17_big_fil_post_rev_8_21_14_2_50_48_46</strain>
    </source>
</reference>
<feature type="compositionally biased region" description="Pro residues" evidence="1">
    <location>
        <begin position="53"/>
        <end position="77"/>
    </location>
</feature>
<evidence type="ECO:0000256" key="2">
    <source>
        <dbReference type="SAM" id="SignalP"/>
    </source>
</evidence>
<proteinExistence type="predicted"/>
<dbReference type="EMBL" id="PFFQ01000023">
    <property type="protein sequence ID" value="PIW17438.1"/>
    <property type="molecule type" value="Genomic_DNA"/>
</dbReference>
<sequence>MKKLHALVMLTLTSMTLSCGPSTPQTSPKPSASPSASATPSATPSPIESSVPTPEPTTTPFPSGTPQPSATPLPTPSPVFSSDPVASPGPEVVVQFKARVISASREVLPVVENAFTVNPYPLSEVKASLAIKNNAEAKPIAPSESDVKYQIEEKVCSNSGCSTQTRIDSAAFQKDLSTYQNSILPEWESRAYKGLEDELARLSNGRSSLNFSTDKNGEATVRLQTGKWYFNGRYSYSQGSTVVWEDVMFEVKESTKTIELTR</sequence>